<proteinExistence type="predicted"/>
<dbReference type="Proteomes" id="UP000600918">
    <property type="component" value="Unassembled WGS sequence"/>
</dbReference>
<accession>A0A834UCL1</accession>
<dbReference type="EMBL" id="JACSDY010000004">
    <property type="protein sequence ID" value="KAF7429988.1"/>
    <property type="molecule type" value="Genomic_DNA"/>
</dbReference>
<evidence type="ECO:0000313" key="2">
    <source>
        <dbReference type="EMBL" id="KAF7429988.1"/>
    </source>
</evidence>
<sequence>MKRTSNGKWIFGIRETYPEGKFTERSDAGHPDSGALKAGARRNPGSFRAFKQTYIKVVRKINYNVVWDIRRALKRNFEEKLVRTAFIGRNSVSWTIDVLLEPGRTQ</sequence>
<organism evidence="2 3">
    <name type="scientific">Vespula pensylvanica</name>
    <name type="common">Western yellow jacket</name>
    <name type="synonym">Wasp</name>
    <dbReference type="NCBI Taxonomy" id="30213"/>
    <lineage>
        <taxon>Eukaryota</taxon>
        <taxon>Metazoa</taxon>
        <taxon>Ecdysozoa</taxon>
        <taxon>Arthropoda</taxon>
        <taxon>Hexapoda</taxon>
        <taxon>Insecta</taxon>
        <taxon>Pterygota</taxon>
        <taxon>Neoptera</taxon>
        <taxon>Endopterygota</taxon>
        <taxon>Hymenoptera</taxon>
        <taxon>Apocrita</taxon>
        <taxon>Aculeata</taxon>
        <taxon>Vespoidea</taxon>
        <taxon>Vespidae</taxon>
        <taxon>Vespinae</taxon>
        <taxon>Vespula</taxon>
    </lineage>
</organism>
<dbReference type="AlphaFoldDB" id="A0A834UCL1"/>
<keyword evidence="3" id="KW-1185">Reference proteome</keyword>
<gene>
    <name evidence="2" type="ORF">H0235_006386</name>
</gene>
<evidence type="ECO:0000256" key="1">
    <source>
        <dbReference type="SAM" id="MobiDB-lite"/>
    </source>
</evidence>
<feature type="compositionally biased region" description="Basic and acidic residues" evidence="1">
    <location>
        <begin position="21"/>
        <end position="30"/>
    </location>
</feature>
<reference evidence="2" key="1">
    <citation type="journal article" date="2020" name="G3 (Bethesda)">
        <title>High-Quality Assemblies for Three Invasive Social Wasps from the &lt;i&gt;Vespula&lt;/i&gt; Genus.</title>
        <authorList>
            <person name="Harrop T.W.R."/>
            <person name="Guhlin J."/>
            <person name="McLaughlin G.M."/>
            <person name="Permina E."/>
            <person name="Stockwell P."/>
            <person name="Gilligan J."/>
            <person name="Le Lec M.F."/>
            <person name="Gruber M.A.M."/>
            <person name="Quinn O."/>
            <person name="Lovegrove M."/>
            <person name="Duncan E.J."/>
            <person name="Remnant E.J."/>
            <person name="Van Eeckhoven J."/>
            <person name="Graham B."/>
            <person name="Knapp R.A."/>
            <person name="Langford K.W."/>
            <person name="Kronenberg Z."/>
            <person name="Press M.O."/>
            <person name="Eacker S.M."/>
            <person name="Wilson-Rankin E.E."/>
            <person name="Purcell J."/>
            <person name="Lester P.J."/>
            <person name="Dearden P.K."/>
        </authorList>
    </citation>
    <scope>NUCLEOTIDE SEQUENCE</scope>
    <source>
        <strain evidence="2">Volc-1</strain>
    </source>
</reference>
<comment type="caution">
    <text evidence="2">The sequence shown here is derived from an EMBL/GenBank/DDBJ whole genome shotgun (WGS) entry which is preliminary data.</text>
</comment>
<feature type="region of interest" description="Disordered" evidence="1">
    <location>
        <begin position="21"/>
        <end position="41"/>
    </location>
</feature>
<protein>
    <submittedName>
        <fullName evidence="2">Uncharacterized protein</fullName>
    </submittedName>
</protein>
<name>A0A834UCL1_VESPE</name>
<evidence type="ECO:0000313" key="3">
    <source>
        <dbReference type="Proteomes" id="UP000600918"/>
    </source>
</evidence>